<keyword evidence="3" id="KW-1185">Reference proteome</keyword>
<proteinExistence type="predicted"/>
<evidence type="ECO:0000256" key="1">
    <source>
        <dbReference type="SAM" id="MobiDB-lite"/>
    </source>
</evidence>
<name>A0A0L0SEV9_ALLM3</name>
<reference evidence="3" key="2">
    <citation type="submission" date="2009-11" db="EMBL/GenBank/DDBJ databases">
        <title>The Genome Sequence of Allomyces macrogynus strain ATCC 38327.</title>
        <authorList>
            <consortium name="The Broad Institute Genome Sequencing Platform"/>
            <person name="Russ C."/>
            <person name="Cuomo C."/>
            <person name="Shea T."/>
            <person name="Young S.K."/>
            <person name="Zeng Q."/>
            <person name="Koehrsen M."/>
            <person name="Haas B."/>
            <person name="Borodovsky M."/>
            <person name="Guigo R."/>
            <person name="Alvarado L."/>
            <person name="Berlin A."/>
            <person name="Borenstein D."/>
            <person name="Chen Z."/>
            <person name="Engels R."/>
            <person name="Freedman E."/>
            <person name="Gellesch M."/>
            <person name="Goldberg J."/>
            <person name="Griggs A."/>
            <person name="Gujja S."/>
            <person name="Heiman D."/>
            <person name="Hepburn T."/>
            <person name="Howarth C."/>
            <person name="Jen D."/>
            <person name="Larson L."/>
            <person name="Lewis B."/>
            <person name="Mehta T."/>
            <person name="Park D."/>
            <person name="Pearson M."/>
            <person name="Roberts A."/>
            <person name="Saif S."/>
            <person name="Shenoy N."/>
            <person name="Sisk P."/>
            <person name="Stolte C."/>
            <person name="Sykes S."/>
            <person name="Walk T."/>
            <person name="White J."/>
            <person name="Yandava C."/>
            <person name="Burger G."/>
            <person name="Gray M.W."/>
            <person name="Holland P.W.H."/>
            <person name="King N."/>
            <person name="Lang F.B.F."/>
            <person name="Roger A.J."/>
            <person name="Ruiz-Trillo I."/>
            <person name="Lander E."/>
            <person name="Nusbaum C."/>
        </authorList>
    </citation>
    <scope>NUCLEOTIDE SEQUENCE [LARGE SCALE GENOMIC DNA]</scope>
    <source>
        <strain evidence="3">ATCC 38327</strain>
    </source>
</reference>
<feature type="region of interest" description="Disordered" evidence="1">
    <location>
        <begin position="196"/>
        <end position="314"/>
    </location>
</feature>
<evidence type="ECO:0000313" key="2">
    <source>
        <dbReference type="EMBL" id="KNE60954.1"/>
    </source>
</evidence>
<evidence type="ECO:0000313" key="3">
    <source>
        <dbReference type="Proteomes" id="UP000054350"/>
    </source>
</evidence>
<dbReference type="OrthoDB" id="5600179at2759"/>
<protein>
    <submittedName>
        <fullName evidence="2">Uncharacterized protein</fullName>
    </submittedName>
</protein>
<gene>
    <name evidence="2" type="ORF">AMAG_18715</name>
</gene>
<sequence length="562" mass="59181">MPHPVLRVLCGTTARDIDDLLAPKARPGATARWLGPSSLTSSLALSTPISARSMLAQLAVTPAAITAQWRQSRALLGALVDAVQYGPASLSAAAATPTQPDALGPIRVAVDVALVRYRRADPASQARTLHNHRPWSVYAVVRDTTFAAPVKGDDGMMVTSPTVETFCGELPATTAVGEGICDEAVSSFAAVTMYTTSSKGPSDGGDAEPVPLAPQRTGNQQHASHAHLVPSATSASSAAAAASKHAPRADLLSAGRDTRHARTFSTPRPLRRDTRRARTWPRSHPTWRAPIWRHSRSHRAPSAPRRPPSPRHSPTASALLVKWYQSPYDEDRKLRVRAEAALTRMSVHVGSVTAAAAVVADDGAGDAAAVVKSVHRLASRANMFRAIMAADAAAAAREGSKVGHEEEEDAAMFVADTAVLLSDFAARAGVAGVRPASPSISGAPLARRRASVAVDRRHPARAAGAGEAAKLRHVDSLRAGKGAVPDVMVTRDDEARQSVPTALDRRPSRVTMALTPPAGMSRTVSAGSSNIDCIVGLCQEDGPVDGLIRVGWEQKKPRLRSQ</sequence>
<dbReference type="Proteomes" id="UP000054350">
    <property type="component" value="Unassembled WGS sequence"/>
</dbReference>
<dbReference type="EMBL" id="GG745337">
    <property type="protein sequence ID" value="KNE60954.1"/>
    <property type="molecule type" value="Genomic_DNA"/>
</dbReference>
<accession>A0A0L0SEV9</accession>
<dbReference type="AlphaFoldDB" id="A0A0L0SEV9"/>
<dbReference type="VEuPathDB" id="FungiDB:AMAG_18715"/>
<reference evidence="2 3" key="1">
    <citation type="submission" date="2009-11" db="EMBL/GenBank/DDBJ databases">
        <title>Annotation of Allomyces macrogynus ATCC 38327.</title>
        <authorList>
            <consortium name="The Broad Institute Genome Sequencing Platform"/>
            <person name="Russ C."/>
            <person name="Cuomo C."/>
            <person name="Burger G."/>
            <person name="Gray M.W."/>
            <person name="Holland P.W.H."/>
            <person name="King N."/>
            <person name="Lang F.B.F."/>
            <person name="Roger A.J."/>
            <person name="Ruiz-Trillo I."/>
            <person name="Young S.K."/>
            <person name="Zeng Q."/>
            <person name="Gargeya S."/>
            <person name="Fitzgerald M."/>
            <person name="Haas B."/>
            <person name="Abouelleil A."/>
            <person name="Alvarado L."/>
            <person name="Arachchi H.M."/>
            <person name="Berlin A."/>
            <person name="Chapman S.B."/>
            <person name="Gearin G."/>
            <person name="Goldberg J."/>
            <person name="Griggs A."/>
            <person name="Gujja S."/>
            <person name="Hansen M."/>
            <person name="Heiman D."/>
            <person name="Howarth C."/>
            <person name="Larimer J."/>
            <person name="Lui A."/>
            <person name="MacDonald P.J.P."/>
            <person name="McCowen C."/>
            <person name="Montmayeur A."/>
            <person name="Murphy C."/>
            <person name="Neiman D."/>
            <person name="Pearson M."/>
            <person name="Priest M."/>
            <person name="Roberts A."/>
            <person name="Saif S."/>
            <person name="Shea T."/>
            <person name="Sisk P."/>
            <person name="Stolte C."/>
            <person name="Sykes S."/>
            <person name="Wortman J."/>
            <person name="Nusbaum C."/>
            <person name="Birren B."/>
        </authorList>
    </citation>
    <scope>NUCLEOTIDE SEQUENCE [LARGE SCALE GENOMIC DNA]</scope>
    <source>
        <strain evidence="2 3">ATCC 38327</strain>
    </source>
</reference>
<feature type="compositionally biased region" description="Low complexity" evidence="1">
    <location>
        <begin position="231"/>
        <end position="243"/>
    </location>
</feature>
<organism evidence="2 3">
    <name type="scientific">Allomyces macrogynus (strain ATCC 38327)</name>
    <name type="common">Allomyces javanicus var. macrogynus</name>
    <dbReference type="NCBI Taxonomy" id="578462"/>
    <lineage>
        <taxon>Eukaryota</taxon>
        <taxon>Fungi</taxon>
        <taxon>Fungi incertae sedis</taxon>
        <taxon>Blastocladiomycota</taxon>
        <taxon>Blastocladiomycetes</taxon>
        <taxon>Blastocladiales</taxon>
        <taxon>Blastocladiaceae</taxon>
        <taxon>Allomyces</taxon>
    </lineage>
</organism>